<protein>
    <submittedName>
        <fullName evidence="1">Putative secreted protein</fullName>
    </submittedName>
</protein>
<accession>A0A2M4D2H5</accession>
<organism evidence="1">
    <name type="scientific">Anopheles darlingi</name>
    <name type="common">Mosquito</name>
    <dbReference type="NCBI Taxonomy" id="43151"/>
    <lineage>
        <taxon>Eukaryota</taxon>
        <taxon>Metazoa</taxon>
        <taxon>Ecdysozoa</taxon>
        <taxon>Arthropoda</taxon>
        <taxon>Hexapoda</taxon>
        <taxon>Insecta</taxon>
        <taxon>Pterygota</taxon>
        <taxon>Neoptera</taxon>
        <taxon>Endopterygota</taxon>
        <taxon>Diptera</taxon>
        <taxon>Nematocera</taxon>
        <taxon>Culicoidea</taxon>
        <taxon>Culicidae</taxon>
        <taxon>Anophelinae</taxon>
        <taxon>Anopheles</taxon>
    </lineage>
</organism>
<sequence length="108" mass="12020">MLRQASALVGAAVGIAPPISRTISCEAGNPEGRPGAYRCVPPVRPTILSKSWERPRLPLVSTLENRNAPRYDRRRLAGPCFPFENRFHMRLRAFASRLPAAFCVFSVQ</sequence>
<dbReference type="AlphaFoldDB" id="A0A2M4D2H5"/>
<name>A0A2M4D2H5_ANODA</name>
<reference evidence="1" key="1">
    <citation type="submission" date="2018-01" db="EMBL/GenBank/DDBJ databases">
        <title>An insight into the sialome of Amazonian anophelines.</title>
        <authorList>
            <person name="Ribeiro J.M."/>
            <person name="Scarpassa V."/>
            <person name="Calvo E."/>
        </authorList>
    </citation>
    <scope>NUCLEOTIDE SEQUENCE</scope>
</reference>
<proteinExistence type="predicted"/>
<dbReference type="EMBL" id="GGFL01007594">
    <property type="protein sequence ID" value="MBW71772.1"/>
    <property type="molecule type" value="Transcribed_RNA"/>
</dbReference>
<evidence type="ECO:0000313" key="1">
    <source>
        <dbReference type="EMBL" id="MBW71772.1"/>
    </source>
</evidence>